<accession>A0A2N3WNG7</accession>
<evidence type="ECO:0000313" key="2">
    <source>
        <dbReference type="Proteomes" id="UP000233750"/>
    </source>
</evidence>
<evidence type="ECO:0000313" key="1">
    <source>
        <dbReference type="EMBL" id="PKV95411.1"/>
    </source>
</evidence>
<dbReference type="AlphaFoldDB" id="A0A2N3WNG7"/>
<reference evidence="1 2" key="1">
    <citation type="submission" date="2017-12" db="EMBL/GenBank/DDBJ databases">
        <title>Sequencing the genomes of 1000 Actinobacteria strains.</title>
        <authorList>
            <person name="Klenk H.-P."/>
        </authorList>
    </citation>
    <scope>NUCLEOTIDE SEQUENCE [LARGE SCALE GENOMIC DNA]</scope>
    <source>
        <strain evidence="1 2">DSM 45165</strain>
    </source>
</reference>
<dbReference type="EMBL" id="PJMY01000003">
    <property type="protein sequence ID" value="PKV95411.1"/>
    <property type="molecule type" value="Genomic_DNA"/>
</dbReference>
<keyword evidence="2" id="KW-1185">Reference proteome</keyword>
<dbReference type="Proteomes" id="UP000233750">
    <property type="component" value="Unassembled WGS sequence"/>
</dbReference>
<proteinExistence type="predicted"/>
<protein>
    <submittedName>
        <fullName evidence="1">Uncharacterized protein</fullName>
    </submittedName>
</protein>
<name>A0A2N3WNG7_9PSEU</name>
<gene>
    <name evidence="1" type="ORF">ATK30_6331</name>
</gene>
<organism evidence="1 2">
    <name type="scientific">Amycolatopsis echigonensis</name>
    <dbReference type="NCBI Taxonomy" id="2576905"/>
    <lineage>
        <taxon>Bacteria</taxon>
        <taxon>Bacillati</taxon>
        <taxon>Actinomycetota</taxon>
        <taxon>Actinomycetes</taxon>
        <taxon>Pseudonocardiales</taxon>
        <taxon>Pseudonocardiaceae</taxon>
        <taxon>Amycolatopsis</taxon>
    </lineage>
</organism>
<comment type="caution">
    <text evidence="1">The sequence shown here is derived from an EMBL/GenBank/DDBJ whole genome shotgun (WGS) entry which is preliminary data.</text>
</comment>
<sequence length="64" mass="7052">MHVNDEATTGRMNRLPFICALLPADIDWIEALAEDHWVCRCGNEPHLSGFVPVGRGVPPVGRTL</sequence>